<organism evidence="2 3">
    <name type="scientific">Mesorhizobium mediterraneum</name>
    <dbReference type="NCBI Taxonomy" id="43617"/>
    <lineage>
        <taxon>Bacteria</taxon>
        <taxon>Pseudomonadati</taxon>
        <taxon>Pseudomonadota</taxon>
        <taxon>Alphaproteobacteria</taxon>
        <taxon>Hyphomicrobiales</taxon>
        <taxon>Phyllobacteriaceae</taxon>
        <taxon>Mesorhizobium</taxon>
    </lineage>
</organism>
<keyword evidence="1" id="KW-0472">Membrane</keyword>
<gene>
    <name evidence="2" type="ORF">CIT25_11325</name>
</gene>
<proteinExistence type="predicted"/>
<sequence>MAGGIGMGGAAPSLIRASLGRTGRWATGVAFVGGFISDILTPLAPFAAYIALVAAIAAVIIAIAIVLRLVLAAKALPALVFASTAAAVAGGVFAVQKQTNSQNGLVAGLVPAVAELQRSMGIVSAKVAKIEQTVTETQKTVETVKQSTDKVLQKTDEIASTQQQQTEQGAQTQKTVEAVKQTTDTLADTVAAGQQQQQAQAQKLQATTEQIAVSIDTIAKGFAALAAQGGVIAEPKRPDEFYHNARVYELSGDMLNARRSYLAFAGFDVDAIDPYTRFATLLRVQDGKAGAREVFGALADKGKALSIKLVHALQFEDAQRLQKLNAFVAANADFAPAYFLLSQEFSEDRLGFQALSDKRSEATALTKFLSYEKDGGLLKYFVDQTQLADWLDRSRSRLAALGDVLDAKRFAPTLTPMRSNQGWSMTISIPEPATGISWRMGDSGPFTETGFLALNDQTTGKPMPNPSFELPDSTAAGSIAIKYLEVSGRETGPFDIRFDPETALQQGNKQILDQFWTSWIAFDASGNRGLVYFSQMLSYRCAIKAVHYGLNGAALDKEIKMPPCDPKDPYAIPSEYQPYFKVADSVKSMSVQVTYTDGTQSPVREYKRQ</sequence>
<feature type="transmembrane region" description="Helical" evidence="1">
    <location>
        <begin position="78"/>
        <end position="95"/>
    </location>
</feature>
<dbReference type="EMBL" id="NPKI01000015">
    <property type="protein sequence ID" value="PAQ02000.1"/>
    <property type="molecule type" value="Genomic_DNA"/>
</dbReference>
<dbReference type="Proteomes" id="UP000216215">
    <property type="component" value="Unassembled WGS sequence"/>
</dbReference>
<evidence type="ECO:0000313" key="2">
    <source>
        <dbReference type="EMBL" id="PAQ02000.1"/>
    </source>
</evidence>
<evidence type="ECO:0000313" key="3">
    <source>
        <dbReference type="Proteomes" id="UP000216215"/>
    </source>
</evidence>
<protein>
    <submittedName>
        <fullName evidence="2">Chemotaxis protein</fullName>
    </submittedName>
</protein>
<evidence type="ECO:0000256" key="1">
    <source>
        <dbReference type="SAM" id="Phobius"/>
    </source>
</evidence>
<keyword evidence="3" id="KW-1185">Reference proteome</keyword>
<keyword evidence="1" id="KW-1133">Transmembrane helix</keyword>
<feature type="transmembrane region" description="Helical" evidence="1">
    <location>
        <begin position="46"/>
        <end position="71"/>
    </location>
</feature>
<keyword evidence="1" id="KW-0812">Transmembrane</keyword>
<dbReference type="RefSeq" id="WP_095484614.1">
    <property type="nucleotide sequence ID" value="NZ_CP088151.1"/>
</dbReference>
<name>A0AB36RBM5_9HYPH</name>
<comment type="caution">
    <text evidence="2">The sequence shown here is derived from an EMBL/GenBank/DDBJ whole genome shotgun (WGS) entry which is preliminary data.</text>
</comment>
<reference evidence="3" key="1">
    <citation type="submission" date="2017-08" db="EMBL/GenBank/DDBJ databases">
        <title>Mesorhizobium wenxinae sp. nov., a novel rhizobial species isolated from root nodules of chickpea (Cicer arietinum L.).</title>
        <authorList>
            <person name="Zhang J."/>
        </authorList>
    </citation>
    <scope>NUCLEOTIDE SEQUENCE [LARGE SCALE GENOMIC DNA]</scope>
    <source>
        <strain evidence="3">USDA 3392</strain>
    </source>
</reference>
<accession>A0AB36RBM5</accession>
<feature type="transmembrane region" description="Helical" evidence="1">
    <location>
        <begin position="22"/>
        <end position="40"/>
    </location>
</feature>
<dbReference type="AlphaFoldDB" id="A0AB36RBM5"/>